<keyword evidence="2" id="KW-0238">DNA-binding</keyword>
<sequence length="415" mass="47072">MSTENEPAKPKASATNVWRRNGFGKTITPKGGKFSASESALVKAAVEKYCESHGVTSSRLCSDADNRTDHLRGAWMEIAQALPHRTVQSVYRHGLRILHPFKRGTWSEEETKQLMLYVSTLGKKWSEIQGKLNRSADSCRDKYREFHQDYTKGKWGTEDSQKLEKLVRGYLKVGDDVSLKELGNIAEENRDQIPWSVISEKMENRSRLSCFKRFQLMTGTKTNYAKKAAIAMVNEATNAAIVAESETKKRKREVSSVPVVQSPVKITKETSEHSYIEEAPLPTIEEQIAVTDVEPVAFADMHDGKPEANTDPFAGIADDDRKLLTFVANSNLMREYEINWSHVRYPHGDAKDRFYELVERYIEASFSVDEDEFQNKAICEQAKDIVSFLDNREAVEEEDPAELAARTVEAVFLEM</sequence>
<comment type="caution">
    <text evidence="6">The sequence shown here is derived from an EMBL/GenBank/DDBJ whole genome shotgun (WGS) entry which is preliminary data.</text>
</comment>
<dbReference type="Pfam" id="PF13921">
    <property type="entry name" value="Myb_DNA-bind_6"/>
    <property type="match status" value="1"/>
</dbReference>
<evidence type="ECO:0000256" key="2">
    <source>
        <dbReference type="ARBA" id="ARBA00023125"/>
    </source>
</evidence>
<dbReference type="InterPro" id="IPR051651">
    <property type="entry name" value="DMTF1_DNA-bind_reg"/>
</dbReference>
<dbReference type="PROSITE" id="PS50090">
    <property type="entry name" value="MYB_LIKE"/>
    <property type="match status" value="1"/>
</dbReference>
<reference evidence="6 7" key="1">
    <citation type="journal article" date="2021" name="Sci. Rep.">
        <title>The genome of the diatom Chaetoceros tenuissimus carries an ancient integrated fragment of an extant virus.</title>
        <authorList>
            <person name="Hongo Y."/>
            <person name="Kimura K."/>
            <person name="Takaki Y."/>
            <person name="Yoshida Y."/>
            <person name="Baba S."/>
            <person name="Kobayashi G."/>
            <person name="Nagasaki K."/>
            <person name="Hano T."/>
            <person name="Tomaru Y."/>
        </authorList>
    </citation>
    <scope>NUCLEOTIDE SEQUENCE [LARGE SCALE GENOMIC DNA]</scope>
    <source>
        <strain evidence="6 7">NIES-3715</strain>
    </source>
</reference>
<evidence type="ECO:0000259" key="5">
    <source>
        <dbReference type="PROSITE" id="PS51294"/>
    </source>
</evidence>
<dbReference type="InterPro" id="IPR009057">
    <property type="entry name" value="Homeodomain-like_sf"/>
</dbReference>
<evidence type="ECO:0000256" key="1">
    <source>
        <dbReference type="ARBA" id="ARBA00004123"/>
    </source>
</evidence>
<dbReference type="SMART" id="SM00717">
    <property type="entry name" value="SANT"/>
    <property type="match status" value="3"/>
</dbReference>
<dbReference type="GO" id="GO:0000976">
    <property type="term" value="F:transcription cis-regulatory region binding"/>
    <property type="evidence" value="ECO:0007669"/>
    <property type="project" value="TreeGrafter"/>
</dbReference>
<dbReference type="PROSITE" id="PS51294">
    <property type="entry name" value="HTH_MYB"/>
    <property type="match status" value="1"/>
</dbReference>
<feature type="domain" description="HTH myb-type" evidence="5">
    <location>
        <begin position="102"/>
        <end position="151"/>
    </location>
</feature>
<dbReference type="Gene3D" id="1.10.10.60">
    <property type="entry name" value="Homeodomain-like"/>
    <property type="match status" value="2"/>
</dbReference>
<dbReference type="InterPro" id="IPR017930">
    <property type="entry name" value="Myb_dom"/>
</dbReference>
<name>A0AAD3H9L4_9STRA</name>
<evidence type="ECO:0008006" key="8">
    <source>
        <dbReference type="Google" id="ProtNLM"/>
    </source>
</evidence>
<evidence type="ECO:0000313" key="6">
    <source>
        <dbReference type="EMBL" id="GFH55024.1"/>
    </source>
</evidence>
<dbReference type="EMBL" id="BLLK01000047">
    <property type="protein sequence ID" value="GFH55024.1"/>
    <property type="molecule type" value="Genomic_DNA"/>
</dbReference>
<feature type="domain" description="Myb-like" evidence="4">
    <location>
        <begin position="102"/>
        <end position="147"/>
    </location>
</feature>
<organism evidence="6 7">
    <name type="scientific">Chaetoceros tenuissimus</name>
    <dbReference type="NCBI Taxonomy" id="426638"/>
    <lineage>
        <taxon>Eukaryota</taxon>
        <taxon>Sar</taxon>
        <taxon>Stramenopiles</taxon>
        <taxon>Ochrophyta</taxon>
        <taxon>Bacillariophyta</taxon>
        <taxon>Coscinodiscophyceae</taxon>
        <taxon>Chaetocerotophycidae</taxon>
        <taxon>Chaetocerotales</taxon>
        <taxon>Chaetocerotaceae</taxon>
        <taxon>Chaetoceros</taxon>
    </lineage>
</organism>
<evidence type="ECO:0000256" key="3">
    <source>
        <dbReference type="ARBA" id="ARBA00023242"/>
    </source>
</evidence>
<evidence type="ECO:0000313" key="7">
    <source>
        <dbReference type="Proteomes" id="UP001054902"/>
    </source>
</evidence>
<proteinExistence type="predicted"/>
<dbReference type="GO" id="GO:0003700">
    <property type="term" value="F:DNA-binding transcription factor activity"/>
    <property type="evidence" value="ECO:0007669"/>
    <property type="project" value="TreeGrafter"/>
</dbReference>
<dbReference type="Proteomes" id="UP001054902">
    <property type="component" value="Unassembled WGS sequence"/>
</dbReference>
<dbReference type="InterPro" id="IPR001005">
    <property type="entry name" value="SANT/Myb"/>
</dbReference>
<keyword evidence="7" id="KW-1185">Reference proteome</keyword>
<keyword evidence="3" id="KW-0539">Nucleus</keyword>
<dbReference type="SUPFAM" id="SSF46689">
    <property type="entry name" value="Homeodomain-like"/>
    <property type="match status" value="2"/>
</dbReference>
<evidence type="ECO:0000259" key="4">
    <source>
        <dbReference type="PROSITE" id="PS50090"/>
    </source>
</evidence>
<dbReference type="AlphaFoldDB" id="A0AAD3H9L4"/>
<comment type="subcellular location">
    <subcellularLocation>
        <location evidence="1">Nucleus</location>
    </subcellularLocation>
</comment>
<accession>A0AAD3H9L4</accession>
<dbReference type="PANTHER" id="PTHR46380:SF2">
    <property type="entry name" value="CYCLIN-D-BINDING MYB-LIKE TRANSCRIPTION FACTOR 1"/>
    <property type="match status" value="1"/>
</dbReference>
<dbReference type="GO" id="GO:0005634">
    <property type="term" value="C:nucleus"/>
    <property type="evidence" value="ECO:0007669"/>
    <property type="project" value="UniProtKB-SubCell"/>
</dbReference>
<dbReference type="CDD" id="cd00167">
    <property type="entry name" value="SANT"/>
    <property type="match status" value="1"/>
</dbReference>
<gene>
    <name evidence="6" type="ORF">CTEN210_11500</name>
</gene>
<dbReference type="PANTHER" id="PTHR46380">
    <property type="entry name" value="CYCLIN-D-BINDING MYB-LIKE TRANSCRIPTION FACTOR 1"/>
    <property type="match status" value="1"/>
</dbReference>
<protein>
    <recommendedName>
        <fullName evidence="8">Myb-like domain-containing protein</fullName>
    </recommendedName>
</protein>